<dbReference type="Proteomes" id="UP000245946">
    <property type="component" value="Unassembled WGS sequence"/>
</dbReference>
<name>A0A316ZFV7_9BASI</name>
<reference evidence="1 2" key="1">
    <citation type="journal article" date="2018" name="Mol. Biol. Evol.">
        <title>Broad Genomic Sampling Reveals a Smut Pathogenic Ancestry of the Fungal Clade Ustilaginomycotina.</title>
        <authorList>
            <person name="Kijpornyongpan T."/>
            <person name="Mondo S.J."/>
            <person name="Barry K."/>
            <person name="Sandor L."/>
            <person name="Lee J."/>
            <person name="Lipzen A."/>
            <person name="Pangilinan J."/>
            <person name="LaButti K."/>
            <person name="Hainaut M."/>
            <person name="Henrissat B."/>
            <person name="Grigoriev I.V."/>
            <person name="Spatafora J.W."/>
            <person name="Aime M.C."/>
        </authorList>
    </citation>
    <scope>NUCLEOTIDE SEQUENCE [LARGE SCALE GENOMIC DNA]</scope>
    <source>
        <strain evidence="1 2">MCA 4186</strain>
    </source>
</reference>
<gene>
    <name evidence="1" type="ORF">FA09DRAFT_219856</name>
</gene>
<sequence>MRRRCCTPGVHSSGEAQAAARQAARGAVAGGRPSHLFRPQAARCLGTLAVETPSQAWDWLTLCRLDARGQPQQTTAWVPRKPGDELKSSLAKQAQRAPCSHFACKSSVLSIRRWAYGALKTGHVACEPTTRPQRAGGQMAACKACGCSYSSGGPTHLLAMKR</sequence>
<protein>
    <submittedName>
        <fullName evidence="1">Uncharacterized protein</fullName>
    </submittedName>
</protein>
<dbReference type="AlphaFoldDB" id="A0A316ZFV7"/>
<organism evidence="1 2">
    <name type="scientific">Tilletiopsis washingtonensis</name>
    <dbReference type="NCBI Taxonomy" id="58919"/>
    <lineage>
        <taxon>Eukaryota</taxon>
        <taxon>Fungi</taxon>
        <taxon>Dikarya</taxon>
        <taxon>Basidiomycota</taxon>
        <taxon>Ustilaginomycotina</taxon>
        <taxon>Exobasidiomycetes</taxon>
        <taxon>Entylomatales</taxon>
        <taxon>Entylomatales incertae sedis</taxon>
        <taxon>Tilletiopsis</taxon>
    </lineage>
</organism>
<proteinExistence type="predicted"/>
<evidence type="ECO:0000313" key="2">
    <source>
        <dbReference type="Proteomes" id="UP000245946"/>
    </source>
</evidence>
<dbReference type="GeneID" id="37267093"/>
<keyword evidence="2" id="KW-1185">Reference proteome</keyword>
<accession>A0A316ZFV7</accession>
<dbReference type="EMBL" id="KZ819287">
    <property type="protein sequence ID" value="PWN99802.1"/>
    <property type="molecule type" value="Genomic_DNA"/>
</dbReference>
<dbReference type="RefSeq" id="XP_025600081.1">
    <property type="nucleotide sequence ID" value="XM_025739547.1"/>
</dbReference>
<evidence type="ECO:0000313" key="1">
    <source>
        <dbReference type="EMBL" id="PWN99802.1"/>
    </source>
</evidence>